<evidence type="ECO:0000313" key="22">
    <source>
        <dbReference type="Proteomes" id="UP000271974"/>
    </source>
</evidence>
<feature type="site" description="Interaction with the cone snail toxin Con-ikot-ikot" evidence="15">
    <location>
        <position position="699"/>
    </location>
</feature>
<dbReference type="SMART" id="SM00918">
    <property type="entry name" value="Lig_chan-Glu_bd"/>
    <property type="match status" value="1"/>
</dbReference>
<feature type="binding site" evidence="14">
    <location>
        <position position="520"/>
    </location>
    <ligand>
        <name>L-glutamate</name>
        <dbReference type="ChEBI" id="CHEBI:29985"/>
    </ligand>
</feature>
<dbReference type="InterPro" id="IPR028082">
    <property type="entry name" value="Peripla_BP_I"/>
</dbReference>
<evidence type="ECO:0000256" key="4">
    <source>
        <dbReference type="ARBA" id="ARBA00022989"/>
    </source>
</evidence>
<evidence type="ECO:0000256" key="8">
    <source>
        <dbReference type="ARBA" id="ARBA00023170"/>
    </source>
</evidence>
<keyword evidence="6" id="KW-0406">Ion transport</keyword>
<dbReference type="AlphaFoldDB" id="A0A3S0ZWV0"/>
<dbReference type="PRINTS" id="PR00177">
    <property type="entry name" value="NMDARECEPTOR"/>
</dbReference>
<keyword evidence="3 18" id="KW-0812">Transmembrane</keyword>
<feature type="transmembrane region" description="Helical" evidence="18">
    <location>
        <begin position="567"/>
        <end position="586"/>
    </location>
</feature>
<dbReference type="SMART" id="SM00079">
    <property type="entry name" value="PBPe"/>
    <property type="match status" value="1"/>
</dbReference>
<dbReference type="GO" id="GO:0015276">
    <property type="term" value="F:ligand-gated monoatomic ion channel activity"/>
    <property type="evidence" value="ECO:0007669"/>
    <property type="project" value="InterPro"/>
</dbReference>
<keyword evidence="5" id="KW-0770">Synapse</keyword>
<dbReference type="FunFam" id="1.10.287.70:FF:000010">
    <property type="entry name" value="Putative glutamate receptor ionotropic kainate 1"/>
    <property type="match status" value="1"/>
</dbReference>
<keyword evidence="11" id="KW-1071">Ligand-gated ion channel</keyword>
<dbReference type="CDD" id="cd06382">
    <property type="entry name" value="PBP1_iGluR_Kainate"/>
    <property type="match status" value="1"/>
</dbReference>
<evidence type="ECO:0000259" key="19">
    <source>
        <dbReference type="SMART" id="SM00079"/>
    </source>
</evidence>
<keyword evidence="4 18" id="KW-1133">Transmembrane helix</keyword>
<evidence type="ECO:0000256" key="6">
    <source>
        <dbReference type="ARBA" id="ARBA00023065"/>
    </source>
</evidence>
<dbReference type="EMBL" id="RQTK01000076">
    <property type="protein sequence ID" value="RUS88658.1"/>
    <property type="molecule type" value="Genomic_DNA"/>
</dbReference>
<feature type="binding site" evidence="14">
    <location>
        <position position="522"/>
    </location>
    <ligand>
        <name>L-glutamate</name>
        <dbReference type="ChEBI" id="CHEBI:29985"/>
    </ligand>
</feature>
<feature type="binding site" evidence="14">
    <location>
        <position position="741"/>
    </location>
    <ligand>
        <name>L-glutamate</name>
        <dbReference type="ChEBI" id="CHEBI:29985"/>
    </ligand>
</feature>
<feature type="disulfide bond" evidence="16">
    <location>
        <begin position="753"/>
        <end position="808"/>
    </location>
</feature>
<comment type="caution">
    <text evidence="21">The sequence shown here is derived from an EMBL/GenBank/DDBJ whole genome shotgun (WGS) entry which is preliminary data.</text>
</comment>
<feature type="domain" description="Ionotropic glutamate receptor L-glutamate and glycine-binding" evidence="20">
    <location>
        <begin position="449"/>
        <end position="511"/>
    </location>
</feature>
<evidence type="ECO:0000256" key="2">
    <source>
        <dbReference type="ARBA" id="ARBA00022475"/>
    </source>
</evidence>
<evidence type="ECO:0000256" key="1">
    <source>
        <dbReference type="ARBA" id="ARBA00022448"/>
    </source>
</evidence>
<feature type="domain" description="Ionotropic glutamate receptor C-terminal" evidence="19">
    <location>
        <begin position="439"/>
        <end position="804"/>
    </location>
</feature>
<dbReference type="STRING" id="188477.A0A3S0ZWV0"/>
<evidence type="ECO:0000256" key="12">
    <source>
        <dbReference type="ARBA" id="ARBA00023303"/>
    </source>
</evidence>
<dbReference type="SUPFAM" id="SSF53822">
    <property type="entry name" value="Periplasmic binding protein-like I"/>
    <property type="match status" value="1"/>
</dbReference>
<sequence length="1033" mass="116929">MFCNFGFTQVLVYCLSIADRRMLVFTLPSWGNKENKREKDLRGLFGKGDEHPGIQSAFKYAIYRINHDRDTFKNIQRLKFVLKGEIETLPLNDAFAASRQVCNLIQEKTIAVFGPKASSLASYVDSLCASMQIPHLQMSGNPLELPALSPAHALSVNLFPEADKLGTAYRDLISYYGWEKMLVIYSSTDGLNRVQRVLRGDLGYLVDVLVRYVNGTNMRGILKEAKEKRWRRMLVDLPVDQTTLFLKMALQEGMVDPYHHYIITNLDIESIDMEDFRHNYVNLTGFRLVDPSDPTVKKVLHEMEIYERQTDLTLLNTTGSISLPHEAALMYDSVVLLSRGLDRYLHSLSLQPFNATCDLPLTWDSGPVLYSKINQVMDYKGLTGDVLLKNGRRLDFKLDILQLTHEGLVKAGEWKSSSGITVSSMTSLQNIGNPFVNRTLVVTTLMEAPFVMKRENPTPSELYEGFCIDLAKELSKIVGFTYKIELVPDMNYGSKVEETGEWDGMVGELIRGKADLAIAPLTITYIREQVIDFTKPFLNLGISILFKVPQGEKPGLFSFLNPLAIEIWVYVIGAYLTVSFTIFILARFSPYEWYNPHPCNPDTDTVENTFDLSNSFWFTVGTLMQQGSDINPRAISTRIVGGIWWFFTLIIISSYTANLAAFLTVERMVSPIETAEDLAKQTEIEYGTRLSSATMTFFKDSNIDTYKRMYAYMKKNTGVMSASYPEGIERVKKGNYAFFMENLMIDYQVQRDCELMQVGGQLDSKGYGVGLPMNSPYRDRLSMAILELQENGKIQMLYNKWWKDTGSCVRDDNKESKANALGVENVGGIFVVLLVGLALAIVVAIIEFIYKSKENAQEDRQSLCQEMAQELRFAVRCGGSSKRPKYKNRSDCPQCIQGKPFNTHRHREQSLCQEMAQELRFAVRCGGSSKRPKYKNRSDCPQCIQGKPFNTHRHREDFDGPPPPNGVIQLRQTRTIPSPVPSSARSVPSSSATGATVTRYETEFRPDYSSHTTATTRGYNGDYLHVDFSDNEV</sequence>
<keyword evidence="22" id="KW-1185">Reference proteome</keyword>
<dbReference type="Gene3D" id="1.10.287.70">
    <property type="match status" value="1"/>
</dbReference>
<evidence type="ECO:0000256" key="11">
    <source>
        <dbReference type="ARBA" id="ARBA00023286"/>
    </source>
</evidence>
<dbReference type="Gene3D" id="3.40.50.2300">
    <property type="match status" value="2"/>
</dbReference>
<dbReference type="Pfam" id="PF00060">
    <property type="entry name" value="Lig_chan"/>
    <property type="match status" value="1"/>
</dbReference>
<evidence type="ECO:0000256" key="3">
    <source>
        <dbReference type="ARBA" id="ARBA00022692"/>
    </source>
</evidence>
<dbReference type="FunFam" id="3.40.190.10:FF:000061">
    <property type="entry name" value="Glutamate receptor, ionotropic kainate"/>
    <property type="match status" value="1"/>
</dbReference>
<dbReference type="Gene3D" id="3.40.190.10">
    <property type="entry name" value="Periplasmic binding protein-like II"/>
    <property type="match status" value="1"/>
</dbReference>
<dbReference type="InterPro" id="IPR019594">
    <property type="entry name" value="Glu/Gly-bd"/>
</dbReference>
<evidence type="ECO:0000313" key="21">
    <source>
        <dbReference type="EMBL" id="RUS88658.1"/>
    </source>
</evidence>
<keyword evidence="2" id="KW-1003">Cell membrane</keyword>
<dbReference type="GO" id="GO:0038023">
    <property type="term" value="F:signaling receptor activity"/>
    <property type="evidence" value="ECO:0007669"/>
    <property type="project" value="InterPro"/>
</dbReference>
<organism evidence="21 22">
    <name type="scientific">Elysia chlorotica</name>
    <name type="common">Eastern emerald elysia</name>
    <name type="synonym">Sea slug</name>
    <dbReference type="NCBI Taxonomy" id="188477"/>
    <lineage>
        <taxon>Eukaryota</taxon>
        <taxon>Metazoa</taxon>
        <taxon>Spiralia</taxon>
        <taxon>Lophotrochozoa</taxon>
        <taxon>Mollusca</taxon>
        <taxon>Gastropoda</taxon>
        <taxon>Heterobranchia</taxon>
        <taxon>Euthyneura</taxon>
        <taxon>Panpulmonata</taxon>
        <taxon>Sacoglossa</taxon>
        <taxon>Placobranchoidea</taxon>
        <taxon>Plakobranchidae</taxon>
        <taxon>Elysia</taxon>
    </lineage>
</organism>
<evidence type="ECO:0000256" key="18">
    <source>
        <dbReference type="SAM" id="Phobius"/>
    </source>
</evidence>
<evidence type="ECO:0000256" key="16">
    <source>
        <dbReference type="PIRSR" id="PIRSR601508-3"/>
    </source>
</evidence>
<evidence type="ECO:0000256" key="5">
    <source>
        <dbReference type="ARBA" id="ARBA00023018"/>
    </source>
</evidence>
<dbReference type="InterPro" id="IPR001508">
    <property type="entry name" value="Iono_Glu_rcpt_met"/>
</dbReference>
<name>A0A3S0ZWV0_ELYCH</name>
<dbReference type="InterPro" id="IPR001320">
    <property type="entry name" value="Iontro_rcpt_C"/>
</dbReference>
<keyword evidence="8" id="KW-0675">Receptor</keyword>
<evidence type="ECO:0000256" key="17">
    <source>
        <dbReference type="SAM" id="MobiDB-lite"/>
    </source>
</evidence>
<keyword evidence="16" id="KW-1015">Disulfide bond</keyword>
<comment type="subcellular location">
    <subcellularLocation>
        <location evidence="13">Postsynaptic cell membrane</location>
        <topology evidence="13">Multi-pass membrane protein</topology>
    </subcellularLocation>
</comment>
<feature type="site" description="Crucial to convey clamshell closure to channel opening" evidence="15">
    <location>
        <position position="672"/>
    </location>
</feature>
<proteinExistence type="predicted"/>
<reference evidence="21 22" key="1">
    <citation type="submission" date="2019-01" db="EMBL/GenBank/DDBJ databases">
        <title>A draft genome assembly of the solar-powered sea slug Elysia chlorotica.</title>
        <authorList>
            <person name="Cai H."/>
            <person name="Li Q."/>
            <person name="Fang X."/>
            <person name="Li J."/>
            <person name="Curtis N.E."/>
            <person name="Altenburger A."/>
            <person name="Shibata T."/>
            <person name="Feng M."/>
            <person name="Maeda T."/>
            <person name="Schwartz J.A."/>
            <person name="Shigenobu S."/>
            <person name="Lundholm N."/>
            <person name="Nishiyama T."/>
            <person name="Yang H."/>
            <person name="Hasebe M."/>
            <person name="Li S."/>
            <person name="Pierce S.K."/>
            <person name="Wang J."/>
        </authorList>
    </citation>
    <scope>NUCLEOTIDE SEQUENCE [LARGE SCALE GENOMIC DNA]</scope>
    <source>
        <strain evidence="21">EC2010</strain>
        <tissue evidence="21">Whole organism of an adult</tissue>
    </source>
</reference>
<dbReference type="InterPro" id="IPR001828">
    <property type="entry name" value="ANF_lig-bd_rcpt"/>
</dbReference>
<feature type="transmembrane region" description="Helical" evidence="18">
    <location>
        <begin position="643"/>
        <end position="663"/>
    </location>
</feature>
<dbReference type="PANTHER" id="PTHR18966">
    <property type="entry name" value="IONOTROPIC GLUTAMATE RECEPTOR"/>
    <property type="match status" value="1"/>
</dbReference>
<feature type="region of interest" description="Disordered" evidence="17">
    <location>
        <begin position="977"/>
        <end position="997"/>
    </location>
</feature>
<feature type="binding site" evidence="14">
    <location>
        <position position="527"/>
    </location>
    <ligand>
        <name>L-glutamate</name>
        <dbReference type="ChEBI" id="CHEBI:29985"/>
    </ligand>
</feature>
<keyword evidence="1" id="KW-0813">Transport</keyword>
<evidence type="ECO:0008006" key="23">
    <source>
        <dbReference type="Google" id="ProtNLM"/>
    </source>
</evidence>
<evidence type="ECO:0000256" key="10">
    <source>
        <dbReference type="ARBA" id="ARBA00023257"/>
    </source>
</evidence>
<evidence type="ECO:0000256" key="9">
    <source>
        <dbReference type="ARBA" id="ARBA00023180"/>
    </source>
</evidence>
<dbReference type="FunFam" id="3.40.190.10:FF:000072">
    <property type="entry name" value="glutamate receptor ionotropic, kainate 4"/>
    <property type="match status" value="1"/>
</dbReference>
<feature type="disulfide bond" evidence="16">
    <location>
        <begin position="102"/>
        <end position="357"/>
    </location>
</feature>
<evidence type="ECO:0000259" key="20">
    <source>
        <dbReference type="SMART" id="SM00918"/>
    </source>
</evidence>
<evidence type="ECO:0000256" key="14">
    <source>
        <dbReference type="PIRSR" id="PIRSR601508-1"/>
    </source>
</evidence>
<dbReference type="Proteomes" id="UP000271974">
    <property type="component" value="Unassembled WGS sequence"/>
</dbReference>
<evidence type="ECO:0000256" key="13">
    <source>
        <dbReference type="ARBA" id="ARBA00034104"/>
    </source>
</evidence>
<dbReference type="OrthoDB" id="5984008at2759"/>
<keyword evidence="7 18" id="KW-0472">Membrane</keyword>
<accession>A0A3S0ZWV0</accession>
<dbReference type="GO" id="GO:0045211">
    <property type="term" value="C:postsynaptic membrane"/>
    <property type="evidence" value="ECO:0007669"/>
    <property type="project" value="UniProtKB-SubCell"/>
</dbReference>
<feature type="transmembrane region" description="Helical" evidence="18">
    <location>
        <begin position="826"/>
        <end position="850"/>
    </location>
</feature>
<feature type="compositionally biased region" description="Low complexity" evidence="17">
    <location>
        <begin position="981"/>
        <end position="992"/>
    </location>
</feature>
<keyword evidence="9" id="KW-0325">Glycoprotein</keyword>
<evidence type="ECO:0000256" key="15">
    <source>
        <dbReference type="PIRSR" id="PIRSR601508-2"/>
    </source>
</evidence>
<keyword evidence="10" id="KW-0628">Postsynaptic cell membrane</keyword>
<keyword evidence="12" id="KW-0407">Ion channel</keyword>
<protein>
    <recommendedName>
        <fullName evidence="23">Glutamate receptor</fullName>
    </recommendedName>
</protein>
<gene>
    <name evidence="21" type="ORF">EGW08_003553</name>
</gene>
<feature type="binding site" evidence="14">
    <location>
        <position position="694"/>
    </location>
    <ligand>
        <name>L-glutamate</name>
        <dbReference type="ChEBI" id="CHEBI:29985"/>
    </ligand>
</feature>
<dbReference type="Pfam" id="PF01094">
    <property type="entry name" value="ANF_receptor"/>
    <property type="match status" value="1"/>
</dbReference>
<evidence type="ECO:0000256" key="7">
    <source>
        <dbReference type="ARBA" id="ARBA00023136"/>
    </source>
</evidence>
<dbReference type="InterPro" id="IPR015683">
    <property type="entry name" value="Ionotropic_Glu_rcpt"/>
</dbReference>
<dbReference type="SUPFAM" id="SSF53850">
    <property type="entry name" value="Periplasmic binding protein-like II"/>
    <property type="match status" value="1"/>
</dbReference>
<dbReference type="Pfam" id="PF10613">
    <property type="entry name" value="Lig_chan-Glu_bd"/>
    <property type="match status" value="1"/>
</dbReference>